<organism evidence="3 4">
    <name type="scientific">Tigriopus californicus</name>
    <name type="common">Marine copepod</name>
    <dbReference type="NCBI Taxonomy" id="6832"/>
    <lineage>
        <taxon>Eukaryota</taxon>
        <taxon>Metazoa</taxon>
        <taxon>Ecdysozoa</taxon>
        <taxon>Arthropoda</taxon>
        <taxon>Crustacea</taxon>
        <taxon>Multicrustacea</taxon>
        <taxon>Hexanauplia</taxon>
        <taxon>Copepoda</taxon>
        <taxon>Harpacticoida</taxon>
        <taxon>Harpacticidae</taxon>
        <taxon>Tigriopus</taxon>
    </lineage>
</organism>
<feature type="signal peptide" evidence="2">
    <location>
        <begin position="1"/>
        <end position="22"/>
    </location>
</feature>
<evidence type="ECO:0000313" key="3">
    <source>
        <dbReference type="EMBL" id="TRY62637.1"/>
    </source>
</evidence>
<feature type="chain" id="PRO_5021768678" evidence="2">
    <location>
        <begin position="23"/>
        <end position="329"/>
    </location>
</feature>
<gene>
    <name evidence="3" type="ORF">TCAL_00461</name>
</gene>
<keyword evidence="4" id="KW-1185">Reference proteome</keyword>
<dbReference type="Proteomes" id="UP000318571">
    <property type="component" value="Chromosome 10"/>
</dbReference>
<dbReference type="AlphaFoldDB" id="A0A553NB43"/>
<reference evidence="3 4" key="1">
    <citation type="journal article" date="2018" name="Nat. Ecol. Evol.">
        <title>Genomic signatures of mitonuclear coevolution across populations of Tigriopus californicus.</title>
        <authorList>
            <person name="Barreto F.S."/>
            <person name="Watson E.T."/>
            <person name="Lima T.G."/>
            <person name="Willett C.S."/>
            <person name="Edmands S."/>
            <person name="Li W."/>
            <person name="Burton R.S."/>
        </authorList>
    </citation>
    <scope>NUCLEOTIDE SEQUENCE [LARGE SCALE GENOMIC DNA]</scope>
    <source>
        <strain evidence="3 4">San Diego</strain>
    </source>
</reference>
<name>A0A553NB43_TIGCA</name>
<dbReference type="EMBL" id="VCGU01000458">
    <property type="protein sequence ID" value="TRY62637.1"/>
    <property type="molecule type" value="Genomic_DNA"/>
</dbReference>
<evidence type="ECO:0000313" key="4">
    <source>
        <dbReference type="Proteomes" id="UP000318571"/>
    </source>
</evidence>
<proteinExistence type="predicted"/>
<evidence type="ECO:0000256" key="1">
    <source>
        <dbReference type="SAM" id="MobiDB-lite"/>
    </source>
</evidence>
<protein>
    <submittedName>
        <fullName evidence="3">Uncharacterized protein</fullName>
    </submittedName>
</protein>
<sequence>MISTNYPKVASILLLLIAESWGSLTIDHLSTPEVTNEVFDITQDAKDTDIHHIHPIETEPQPPKEVIQPVQENDLEKLENQTTVRDKKTSYFYYFIQPFYKLLFNKSDDEAVEALKPVKRFHRNRRHPQDVSSPTRFQETHRAGKLNQDHFPRSRRPYLNSRRGQMNPQKMSRRIGLPAQDSLPRTNSKRRYFPESRNYQRNLRRGPKIAQRKLDDLYPAYDDLLTSDLEPLEPLTRPRRQRPAPVAIFDSDTLSDTNNVNSVYYRQNARASEDPDVYDDLSASMNDIVNQEHTYRPNPRPNMNCMCRCDCCSCCPCEKDSLNLMYVEK</sequence>
<evidence type="ECO:0000256" key="2">
    <source>
        <dbReference type="SAM" id="SignalP"/>
    </source>
</evidence>
<feature type="region of interest" description="Disordered" evidence="1">
    <location>
        <begin position="148"/>
        <end position="171"/>
    </location>
</feature>
<keyword evidence="2" id="KW-0732">Signal</keyword>
<comment type="caution">
    <text evidence="3">The sequence shown here is derived from an EMBL/GenBank/DDBJ whole genome shotgun (WGS) entry which is preliminary data.</text>
</comment>
<accession>A0A553NB43</accession>